<dbReference type="EMBL" id="KV722493">
    <property type="protein sequence ID" value="OCH87227.1"/>
    <property type="molecule type" value="Genomic_DNA"/>
</dbReference>
<dbReference type="AlphaFoldDB" id="A0A8E2ASA5"/>
<dbReference type="OrthoDB" id="2447803at2759"/>
<keyword evidence="2" id="KW-1185">Reference proteome</keyword>
<name>A0A8E2ASA5_9APHY</name>
<organism evidence="1 2">
    <name type="scientific">Obba rivulosa</name>
    <dbReference type="NCBI Taxonomy" id="1052685"/>
    <lineage>
        <taxon>Eukaryota</taxon>
        <taxon>Fungi</taxon>
        <taxon>Dikarya</taxon>
        <taxon>Basidiomycota</taxon>
        <taxon>Agaricomycotina</taxon>
        <taxon>Agaricomycetes</taxon>
        <taxon>Polyporales</taxon>
        <taxon>Gelatoporiaceae</taxon>
        <taxon>Obba</taxon>
    </lineage>
</organism>
<sequence length="102" mass="11604">MPPHRALEVYEILSEILEQLSPSRRPLPQKESTYSRLSTRRSLSSSARVCTLWSDVALKVLWAERGSVKPLLNLFSSFDAQSALRQRTQVNFQDLLDVSSLT</sequence>
<evidence type="ECO:0000313" key="1">
    <source>
        <dbReference type="EMBL" id="OCH87227.1"/>
    </source>
</evidence>
<protein>
    <recommendedName>
        <fullName evidence="3">F-box domain-containing protein</fullName>
    </recommendedName>
</protein>
<gene>
    <name evidence="1" type="ORF">OBBRIDRAFT_172719</name>
</gene>
<evidence type="ECO:0000313" key="2">
    <source>
        <dbReference type="Proteomes" id="UP000250043"/>
    </source>
</evidence>
<proteinExistence type="predicted"/>
<reference evidence="1 2" key="1">
    <citation type="submission" date="2016-07" db="EMBL/GenBank/DDBJ databases">
        <title>Draft genome of the white-rot fungus Obba rivulosa 3A-2.</title>
        <authorList>
            <consortium name="DOE Joint Genome Institute"/>
            <person name="Miettinen O."/>
            <person name="Riley R."/>
            <person name="Acob R."/>
            <person name="Barry K."/>
            <person name="Cullen D."/>
            <person name="De Vries R."/>
            <person name="Hainaut M."/>
            <person name="Hatakka A."/>
            <person name="Henrissat B."/>
            <person name="Hilden K."/>
            <person name="Kuo R."/>
            <person name="Labutti K."/>
            <person name="Lipzen A."/>
            <person name="Makela M.R."/>
            <person name="Sandor L."/>
            <person name="Spatafora J.W."/>
            <person name="Grigoriev I.V."/>
            <person name="Hibbett D.S."/>
        </authorList>
    </citation>
    <scope>NUCLEOTIDE SEQUENCE [LARGE SCALE GENOMIC DNA]</scope>
    <source>
        <strain evidence="1 2">3A-2</strain>
    </source>
</reference>
<evidence type="ECO:0008006" key="3">
    <source>
        <dbReference type="Google" id="ProtNLM"/>
    </source>
</evidence>
<accession>A0A8E2ASA5</accession>
<dbReference type="Proteomes" id="UP000250043">
    <property type="component" value="Unassembled WGS sequence"/>
</dbReference>